<feature type="compositionally biased region" description="Polar residues" evidence="1">
    <location>
        <begin position="23"/>
        <end position="33"/>
    </location>
</feature>
<feature type="region of interest" description="Disordered" evidence="1">
    <location>
        <begin position="156"/>
        <end position="205"/>
    </location>
</feature>
<organism evidence="2 3">
    <name type="scientific">Stylosanthes scabra</name>
    <dbReference type="NCBI Taxonomy" id="79078"/>
    <lineage>
        <taxon>Eukaryota</taxon>
        <taxon>Viridiplantae</taxon>
        <taxon>Streptophyta</taxon>
        <taxon>Embryophyta</taxon>
        <taxon>Tracheophyta</taxon>
        <taxon>Spermatophyta</taxon>
        <taxon>Magnoliopsida</taxon>
        <taxon>eudicotyledons</taxon>
        <taxon>Gunneridae</taxon>
        <taxon>Pentapetalae</taxon>
        <taxon>rosids</taxon>
        <taxon>fabids</taxon>
        <taxon>Fabales</taxon>
        <taxon>Fabaceae</taxon>
        <taxon>Papilionoideae</taxon>
        <taxon>50 kb inversion clade</taxon>
        <taxon>dalbergioids sensu lato</taxon>
        <taxon>Dalbergieae</taxon>
        <taxon>Pterocarpus clade</taxon>
        <taxon>Stylosanthes</taxon>
    </lineage>
</organism>
<feature type="region of interest" description="Disordered" evidence="1">
    <location>
        <begin position="1"/>
        <end position="33"/>
    </location>
</feature>
<dbReference type="Proteomes" id="UP001341840">
    <property type="component" value="Unassembled WGS sequence"/>
</dbReference>
<evidence type="ECO:0000313" key="3">
    <source>
        <dbReference type="Proteomes" id="UP001341840"/>
    </source>
</evidence>
<feature type="compositionally biased region" description="Basic and acidic residues" evidence="1">
    <location>
        <begin position="47"/>
        <end position="63"/>
    </location>
</feature>
<evidence type="ECO:0000256" key="1">
    <source>
        <dbReference type="SAM" id="MobiDB-lite"/>
    </source>
</evidence>
<evidence type="ECO:0000313" key="2">
    <source>
        <dbReference type="EMBL" id="MED6173311.1"/>
    </source>
</evidence>
<feature type="region of interest" description="Disordered" evidence="1">
    <location>
        <begin position="46"/>
        <end position="93"/>
    </location>
</feature>
<keyword evidence="3" id="KW-1185">Reference proteome</keyword>
<feature type="compositionally biased region" description="Basic and acidic residues" evidence="1">
    <location>
        <begin position="9"/>
        <end position="19"/>
    </location>
</feature>
<accession>A0ABU6VI97</accession>
<reference evidence="2 3" key="1">
    <citation type="journal article" date="2023" name="Plants (Basel)">
        <title>Bridging the Gap: Combining Genomics and Transcriptomics Approaches to Understand Stylosanthes scabra, an Orphan Legume from the Brazilian Caatinga.</title>
        <authorList>
            <person name="Ferreira-Neto J.R.C."/>
            <person name="da Silva M.D."/>
            <person name="Binneck E."/>
            <person name="de Melo N.F."/>
            <person name="da Silva R.H."/>
            <person name="de Melo A.L.T.M."/>
            <person name="Pandolfi V."/>
            <person name="Bustamante F.O."/>
            <person name="Brasileiro-Vidal A.C."/>
            <person name="Benko-Iseppon A.M."/>
        </authorList>
    </citation>
    <scope>NUCLEOTIDE SEQUENCE [LARGE SCALE GENOMIC DNA]</scope>
    <source>
        <tissue evidence="2">Leaves</tissue>
    </source>
</reference>
<sequence length="320" mass="35444">MNTSSLEIQEIKEVERDAEFDSPTKSTTTIEQANIDQKSTVAILVNEKPDSYHEEQDDRHRENGGIPPSVGADSISIGKANTSGDWSTDRNGAKDDAVVKRMVEQSDLEVSDVDARWRSSDRSRALLPAIFPWDHGGERTGDGLHWRSNASLEDRVNTAENYGAGRQRRSTENRTTMSSAPEVERDPPPPRVFSRGADMDDRSGAMSENNGLRWGLLHDGSCAWNHDTAIHICSRWLSFPGSGVSMPEALTVSNTTMEGGDMSAVSIETVEEVSYVLQVVKGAENLMLESRVSILKRSQMRLCTRDPSLYWANGKHKHIS</sequence>
<dbReference type="EMBL" id="JASCZI010151520">
    <property type="protein sequence ID" value="MED6173311.1"/>
    <property type="molecule type" value="Genomic_DNA"/>
</dbReference>
<protein>
    <submittedName>
        <fullName evidence="2">Uncharacterized protein</fullName>
    </submittedName>
</protein>
<gene>
    <name evidence="2" type="ORF">PIB30_058181</name>
</gene>
<proteinExistence type="predicted"/>
<comment type="caution">
    <text evidence="2">The sequence shown here is derived from an EMBL/GenBank/DDBJ whole genome shotgun (WGS) entry which is preliminary data.</text>
</comment>
<name>A0ABU6VI97_9FABA</name>